<dbReference type="GO" id="GO:0008889">
    <property type="term" value="F:glycerophosphodiester phosphodiesterase activity"/>
    <property type="evidence" value="ECO:0007669"/>
    <property type="project" value="UniProtKB-EC"/>
</dbReference>
<dbReference type="RefSeq" id="WP_301553822.1">
    <property type="nucleotide sequence ID" value="NZ_KZ304980.1"/>
</dbReference>
<feature type="chain" id="PRO_5013719968" description="glycerophosphodiester phosphodiesterase" evidence="7">
    <location>
        <begin position="20"/>
        <end position="263"/>
    </location>
</feature>
<evidence type="ECO:0000256" key="4">
    <source>
        <dbReference type="ARBA" id="ARBA00022798"/>
    </source>
</evidence>
<dbReference type="InterPro" id="IPR017946">
    <property type="entry name" value="PLC-like_Pdiesterase_TIM-brl"/>
</dbReference>
<evidence type="ECO:0000259" key="8">
    <source>
        <dbReference type="PROSITE" id="PS51704"/>
    </source>
</evidence>
<evidence type="ECO:0000256" key="6">
    <source>
        <dbReference type="ARBA" id="ARBA00047512"/>
    </source>
</evidence>
<gene>
    <name evidence="9" type="ORF">CJ301_16700</name>
</gene>
<sequence length="263" mass="28425">MKTTTLLALATALPSMALADAHMEASGGALSYGERPFYLIEAMEDGPLKDKLMSCQGQTPERSAFSIAHRGAPLMIPEHTKQSYVAGARQGAGIVECDVTFTADHELVCRHAQNDLATTTDILVTDLAQKCTSPFTPAGEGTDASAECRTSDLTLAEFRELSPKMDASDKSATTPEEFQGGTAPWRTDLYVAGTELLTHAESIELIDGLGADFTPELKAPSVEMPHEGFSQEDYAQKMIDEYKDAGIDPSRVWAQSFNLDDIR</sequence>
<dbReference type="PROSITE" id="PS51704">
    <property type="entry name" value="GP_PDE"/>
    <property type="match status" value="1"/>
</dbReference>
<dbReference type="EMBL" id="NQWH01000040">
    <property type="protein sequence ID" value="PHP26365.1"/>
    <property type="molecule type" value="Genomic_DNA"/>
</dbReference>
<evidence type="ECO:0000313" key="10">
    <source>
        <dbReference type="Proteomes" id="UP000221860"/>
    </source>
</evidence>
<name>A0A2G1MCA6_9RHOB</name>
<protein>
    <recommendedName>
        <fullName evidence="2">glycerophosphodiester phosphodiesterase</fullName>
        <ecNumber evidence="2">3.1.4.46</ecNumber>
    </recommendedName>
</protein>
<comment type="catalytic activity">
    <reaction evidence="6">
        <text>a sn-glycero-3-phosphodiester + H2O = an alcohol + sn-glycerol 3-phosphate + H(+)</text>
        <dbReference type="Rhea" id="RHEA:12969"/>
        <dbReference type="ChEBI" id="CHEBI:15377"/>
        <dbReference type="ChEBI" id="CHEBI:15378"/>
        <dbReference type="ChEBI" id="CHEBI:30879"/>
        <dbReference type="ChEBI" id="CHEBI:57597"/>
        <dbReference type="ChEBI" id="CHEBI:83408"/>
        <dbReference type="EC" id="3.1.4.46"/>
    </reaction>
</comment>
<dbReference type="PANTHER" id="PTHR43620:SF7">
    <property type="entry name" value="GLYCEROPHOSPHODIESTER PHOSPHODIESTERASE GDPD5-RELATED"/>
    <property type="match status" value="1"/>
</dbReference>
<dbReference type="GO" id="GO:0006071">
    <property type="term" value="P:glycerol metabolic process"/>
    <property type="evidence" value="ECO:0007669"/>
    <property type="project" value="UniProtKB-KW"/>
</dbReference>
<evidence type="ECO:0000256" key="2">
    <source>
        <dbReference type="ARBA" id="ARBA00012247"/>
    </source>
</evidence>
<evidence type="ECO:0000256" key="5">
    <source>
        <dbReference type="ARBA" id="ARBA00022801"/>
    </source>
</evidence>
<dbReference type="Gene3D" id="3.20.20.190">
    <property type="entry name" value="Phosphatidylinositol (PI) phosphodiesterase"/>
    <property type="match status" value="1"/>
</dbReference>
<reference evidence="9 10" key="1">
    <citation type="submission" date="2017-08" db="EMBL/GenBank/DDBJ databases">
        <title>Draft Genome Sequence of Loktanella cinnabarina Strain XM1, Isolated from Coastal Surface Water.</title>
        <authorList>
            <person name="Ma R."/>
            <person name="Wang J."/>
            <person name="Wang Q."/>
            <person name="Ma Z."/>
            <person name="Li J."/>
            <person name="Chen L."/>
        </authorList>
    </citation>
    <scope>NUCLEOTIDE SEQUENCE [LARGE SCALE GENOMIC DNA]</scope>
    <source>
        <strain evidence="9 10">XM1</strain>
    </source>
</reference>
<keyword evidence="4" id="KW-0319">Glycerol metabolism</keyword>
<feature type="domain" description="GP-PDE" evidence="8">
    <location>
        <begin position="64"/>
        <end position="263"/>
    </location>
</feature>
<keyword evidence="3 7" id="KW-0732">Signal</keyword>
<comment type="caution">
    <text evidence="9">The sequence shown here is derived from an EMBL/GenBank/DDBJ whole genome shotgun (WGS) entry which is preliminary data.</text>
</comment>
<feature type="signal peptide" evidence="7">
    <location>
        <begin position="1"/>
        <end position="19"/>
    </location>
</feature>
<keyword evidence="10" id="KW-1185">Reference proteome</keyword>
<keyword evidence="5" id="KW-0378">Hydrolase</keyword>
<evidence type="ECO:0000256" key="7">
    <source>
        <dbReference type="SAM" id="SignalP"/>
    </source>
</evidence>
<dbReference type="EC" id="3.1.4.46" evidence="2"/>
<dbReference type="SUPFAM" id="SSF51695">
    <property type="entry name" value="PLC-like phosphodiesterases"/>
    <property type="match status" value="1"/>
</dbReference>
<feature type="non-terminal residue" evidence="9">
    <location>
        <position position="263"/>
    </location>
</feature>
<proteinExistence type="inferred from homology"/>
<dbReference type="Pfam" id="PF03009">
    <property type="entry name" value="GDPD"/>
    <property type="match status" value="1"/>
</dbReference>
<evidence type="ECO:0000256" key="1">
    <source>
        <dbReference type="ARBA" id="ARBA00007277"/>
    </source>
</evidence>
<dbReference type="AlphaFoldDB" id="A0A2G1MCA6"/>
<dbReference type="Proteomes" id="UP000221860">
    <property type="component" value="Unassembled WGS sequence"/>
</dbReference>
<dbReference type="PANTHER" id="PTHR43620">
    <property type="entry name" value="GLYCEROPHOSPHORYL DIESTER PHOSPHODIESTERASE"/>
    <property type="match status" value="1"/>
</dbReference>
<organism evidence="9 10">
    <name type="scientific">Limimaricola cinnabarinus</name>
    <dbReference type="NCBI Taxonomy" id="1125964"/>
    <lineage>
        <taxon>Bacteria</taxon>
        <taxon>Pseudomonadati</taxon>
        <taxon>Pseudomonadota</taxon>
        <taxon>Alphaproteobacteria</taxon>
        <taxon>Rhodobacterales</taxon>
        <taxon>Paracoccaceae</taxon>
        <taxon>Limimaricola</taxon>
    </lineage>
</organism>
<dbReference type="InterPro" id="IPR030395">
    <property type="entry name" value="GP_PDE_dom"/>
</dbReference>
<evidence type="ECO:0000313" key="9">
    <source>
        <dbReference type="EMBL" id="PHP26365.1"/>
    </source>
</evidence>
<comment type="similarity">
    <text evidence="1">Belongs to the glycerophosphoryl diester phosphodiesterase family.</text>
</comment>
<dbReference type="GO" id="GO:0006629">
    <property type="term" value="P:lipid metabolic process"/>
    <property type="evidence" value="ECO:0007669"/>
    <property type="project" value="InterPro"/>
</dbReference>
<evidence type="ECO:0000256" key="3">
    <source>
        <dbReference type="ARBA" id="ARBA00022729"/>
    </source>
</evidence>
<accession>A0A2G1MCA6</accession>